<dbReference type="OrthoDB" id="10493922at2759"/>
<organism evidence="2 3">
    <name type="scientific">Opisthorchis viverrini</name>
    <name type="common">Southeast Asian liver fluke</name>
    <dbReference type="NCBI Taxonomy" id="6198"/>
    <lineage>
        <taxon>Eukaryota</taxon>
        <taxon>Metazoa</taxon>
        <taxon>Spiralia</taxon>
        <taxon>Lophotrochozoa</taxon>
        <taxon>Platyhelminthes</taxon>
        <taxon>Trematoda</taxon>
        <taxon>Digenea</taxon>
        <taxon>Opisthorchiida</taxon>
        <taxon>Opisthorchiata</taxon>
        <taxon>Opisthorchiidae</taxon>
        <taxon>Opisthorchis</taxon>
    </lineage>
</organism>
<evidence type="ECO:0000313" key="2">
    <source>
        <dbReference type="EMBL" id="KER34175.1"/>
    </source>
</evidence>
<dbReference type="CTD" id="20314230"/>
<accession>A0A075ADG2</accession>
<reference evidence="2 3" key="1">
    <citation type="submission" date="2013-11" db="EMBL/GenBank/DDBJ databases">
        <title>Opisthorchis viverrini - life in the bile duct.</title>
        <authorList>
            <person name="Young N.D."/>
            <person name="Nagarajan N."/>
            <person name="Lin S.J."/>
            <person name="Korhonen P.K."/>
            <person name="Jex A.R."/>
            <person name="Hall R.S."/>
            <person name="Safavi-Hemami H."/>
            <person name="Kaewkong W."/>
            <person name="Bertrand D."/>
            <person name="Gao S."/>
            <person name="Seet Q."/>
            <person name="Wongkham S."/>
            <person name="Teh B.T."/>
            <person name="Wongkham C."/>
            <person name="Intapan P.M."/>
            <person name="Maleewong W."/>
            <person name="Yang X."/>
            <person name="Hu M."/>
            <person name="Wang Z."/>
            <person name="Hofmann A."/>
            <person name="Sternberg P.W."/>
            <person name="Tan P."/>
            <person name="Wang J."/>
            <person name="Gasser R.B."/>
        </authorList>
    </citation>
    <scope>NUCLEOTIDE SEQUENCE [LARGE SCALE GENOMIC DNA]</scope>
</reference>
<name>A0A075ADG2_OPIVI</name>
<dbReference type="EMBL" id="KL596619">
    <property type="protein sequence ID" value="KER34175.1"/>
    <property type="molecule type" value="Genomic_DNA"/>
</dbReference>
<dbReference type="GeneID" id="20314230"/>
<feature type="region of interest" description="Disordered" evidence="1">
    <location>
        <begin position="1"/>
        <end position="25"/>
    </location>
</feature>
<gene>
    <name evidence="2" type="ORF">T265_00042</name>
</gene>
<protein>
    <submittedName>
        <fullName evidence="2">Uncharacterized protein</fullName>
    </submittedName>
</protein>
<sequence length="105" mass="11951">MAHFHPSRGCAKSPQRNSVDWHEQHVTKPAQPIQWGQYIYRGCCFFRIPFDGPQPKLLAQKPNRKAAVFGGEMQMHYLFYGLSRHTCSNPQPGGPGDCVRQTSNH</sequence>
<keyword evidence="3" id="KW-1185">Reference proteome</keyword>
<evidence type="ECO:0000313" key="3">
    <source>
        <dbReference type="Proteomes" id="UP000054324"/>
    </source>
</evidence>
<dbReference type="Proteomes" id="UP000054324">
    <property type="component" value="Unassembled WGS sequence"/>
</dbReference>
<dbReference type="RefSeq" id="XP_009161963.1">
    <property type="nucleotide sequence ID" value="XM_009163699.1"/>
</dbReference>
<proteinExistence type="predicted"/>
<dbReference type="KEGG" id="ovi:T265_00042"/>
<dbReference type="AlphaFoldDB" id="A0A075ADG2"/>
<evidence type="ECO:0000256" key="1">
    <source>
        <dbReference type="SAM" id="MobiDB-lite"/>
    </source>
</evidence>